<protein>
    <submittedName>
        <fullName evidence="1">Uncharacterized protein</fullName>
    </submittedName>
</protein>
<evidence type="ECO:0000313" key="1">
    <source>
        <dbReference type="EMBL" id="KKL00850.1"/>
    </source>
</evidence>
<sequence>LQMDEMLFLLRNWQNKEKMFLFIVMMEIK</sequence>
<name>A0A0F9ANN7_9ZZZZ</name>
<gene>
    <name evidence="1" type="ORF">LCGC14_2628350</name>
</gene>
<feature type="non-terminal residue" evidence="1">
    <location>
        <position position="1"/>
    </location>
</feature>
<organism evidence="1">
    <name type="scientific">marine sediment metagenome</name>
    <dbReference type="NCBI Taxonomy" id="412755"/>
    <lineage>
        <taxon>unclassified sequences</taxon>
        <taxon>metagenomes</taxon>
        <taxon>ecological metagenomes</taxon>
    </lineage>
</organism>
<comment type="caution">
    <text evidence="1">The sequence shown here is derived from an EMBL/GenBank/DDBJ whole genome shotgun (WGS) entry which is preliminary data.</text>
</comment>
<dbReference type="EMBL" id="LAZR01045017">
    <property type="protein sequence ID" value="KKL00850.1"/>
    <property type="molecule type" value="Genomic_DNA"/>
</dbReference>
<accession>A0A0F9ANN7</accession>
<reference evidence="1" key="1">
    <citation type="journal article" date="2015" name="Nature">
        <title>Complex archaea that bridge the gap between prokaryotes and eukaryotes.</title>
        <authorList>
            <person name="Spang A."/>
            <person name="Saw J.H."/>
            <person name="Jorgensen S.L."/>
            <person name="Zaremba-Niedzwiedzka K."/>
            <person name="Martijn J."/>
            <person name="Lind A.E."/>
            <person name="van Eijk R."/>
            <person name="Schleper C."/>
            <person name="Guy L."/>
            <person name="Ettema T.J."/>
        </authorList>
    </citation>
    <scope>NUCLEOTIDE SEQUENCE</scope>
</reference>
<proteinExistence type="predicted"/>
<dbReference type="AlphaFoldDB" id="A0A0F9ANN7"/>